<evidence type="ECO:0000313" key="3">
    <source>
        <dbReference type="Proteomes" id="UP001223646"/>
    </source>
</evidence>
<reference evidence="2" key="2">
    <citation type="submission" date="2024-05" db="EMBL/GenBank/DDBJ databases">
        <authorList>
            <person name="Wolfe A."/>
        </authorList>
    </citation>
    <scope>NUCLEOTIDE SEQUENCE</scope>
    <source>
        <strain evidence="2">UMB1064</strain>
    </source>
</reference>
<comment type="caution">
    <text evidence="2">The sequence shown here is derived from an EMBL/GenBank/DDBJ whole genome shotgun (WGS) entry which is preliminary data.</text>
</comment>
<feature type="region of interest" description="Disordered" evidence="1">
    <location>
        <begin position="147"/>
        <end position="186"/>
    </location>
</feature>
<sequence>MTDSSPFVLDVSTCLQGGMPEQFRKVGDSPVRVGVEMIGIAAGEEVVVDGIVTNLGSGVMVDATVTAKATGECVRCLAPLNPELSFHISAVFSNNEDFITGDDAEEEDLEDEVGQIVDNTVDITQAVIDEAGLNLPFNPTCLDFDSSCAESDSEVPEPDGVSGEEERIDPRWAGLAEKFGSLGDDK</sequence>
<name>A0AAW9SZH8_CORAY</name>
<dbReference type="EMBL" id="JASOOY020000030">
    <property type="protein sequence ID" value="MEO3717566.1"/>
    <property type="molecule type" value="Genomic_DNA"/>
</dbReference>
<proteinExistence type="predicted"/>
<dbReference type="AlphaFoldDB" id="A0AAW9SZH8"/>
<dbReference type="InterPro" id="IPR003772">
    <property type="entry name" value="YceD"/>
</dbReference>
<dbReference type="Proteomes" id="UP001223646">
    <property type="component" value="Unassembled WGS sequence"/>
</dbReference>
<organism evidence="2 3">
    <name type="scientific">Corynebacterium amycolatum</name>
    <dbReference type="NCBI Taxonomy" id="43765"/>
    <lineage>
        <taxon>Bacteria</taxon>
        <taxon>Bacillati</taxon>
        <taxon>Actinomycetota</taxon>
        <taxon>Actinomycetes</taxon>
        <taxon>Mycobacteriales</taxon>
        <taxon>Corynebacteriaceae</taxon>
        <taxon>Corynebacterium</taxon>
    </lineage>
</organism>
<dbReference type="RefSeq" id="WP_256884928.1">
    <property type="nucleotide sequence ID" value="NZ_JAFJMB010000011.1"/>
</dbReference>
<accession>A0AAW9SZH8</accession>
<evidence type="ECO:0000256" key="1">
    <source>
        <dbReference type="SAM" id="MobiDB-lite"/>
    </source>
</evidence>
<evidence type="ECO:0000313" key="2">
    <source>
        <dbReference type="EMBL" id="MEO3717566.1"/>
    </source>
</evidence>
<reference evidence="2" key="1">
    <citation type="submission" date="2023-05" db="EMBL/GenBank/DDBJ databases">
        <authorList>
            <person name="Du J."/>
        </authorList>
    </citation>
    <scope>NUCLEOTIDE SEQUENCE</scope>
    <source>
        <strain evidence="2">UMB1064</strain>
    </source>
</reference>
<feature type="compositionally biased region" description="Acidic residues" evidence="1">
    <location>
        <begin position="151"/>
        <end position="163"/>
    </location>
</feature>
<dbReference type="Pfam" id="PF02620">
    <property type="entry name" value="YceD"/>
    <property type="match status" value="1"/>
</dbReference>
<gene>
    <name evidence="2" type="ORF">QP460_008190</name>
</gene>
<protein>
    <submittedName>
        <fullName evidence="2">YceD family protein</fullName>
    </submittedName>
</protein>